<organism evidence="1 2">
    <name type="scientific">Linum trigynum</name>
    <dbReference type="NCBI Taxonomy" id="586398"/>
    <lineage>
        <taxon>Eukaryota</taxon>
        <taxon>Viridiplantae</taxon>
        <taxon>Streptophyta</taxon>
        <taxon>Embryophyta</taxon>
        <taxon>Tracheophyta</taxon>
        <taxon>Spermatophyta</taxon>
        <taxon>Magnoliopsida</taxon>
        <taxon>eudicotyledons</taxon>
        <taxon>Gunneridae</taxon>
        <taxon>Pentapetalae</taxon>
        <taxon>rosids</taxon>
        <taxon>fabids</taxon>
        <taxon>Malpighiales</taxon>
        <taxon>Linaceae</taxon>
        <taxon>Linum</taxon>
    </lineage>
</organism>
<dbReference type="AlphaFoldDB" id="A0AAV2EZ06"/>
<protein>
    <recommendedName>
        <fullName evidence="3">Retrotransposon gag domain-containing protein</fullName>
    </recommendedName>
</protein>
<accession>A0AAV2EZ06</accession>
<dbReference type="EMBL" id="OZ034818">
    <property type="protein sequence ID" value="CAL1390560.1"/>
    <property type="molecule type" value="Genomic_DNA"/>
</dbReference>
<dbReference type="Proteomes" id="UP001497516">
    <property type="component" value="Chromosome 5"/>
</dbReference>
<name>A0AAV2EZ06_9ROSI</name>
<reference evidence="1 2" key="1">
    <citation type="submission" date="2024-04" db="EMBL/GenBank/DDBJ databases">
        <authorList>
            <person name="Fracassetti M."/>
        </authorList>
    </citation>
    <scope>NUCLEOTIDE SEQUENCE [LARGE SCALE GENOMIC DNA]</scope>
</reference>
<evidence type="ECO:0000313" key="1">
    <source>
        <dbReference type="EMBL" id="CAL1390560.1"/>
    </source>
</evidence>
<proteinExistence type="predicted"/>
<evidence type="ECO:0000313" key="2">
    <source>
        <dbReference type="Proteomes" id="UP001497516"/>
    </source>
</evidence>
<evidence type="ECO:0008006" key="3">
    <source>
        <dbReference type="Google" id="ProtNLM"/>
    </source>
</evidence>
<gene>
    <name evidence="1" type="ORF">LTRI10_LOCUS31338</name>
</gene>
<keyword evidence="2" id="KW-1185">Reference proteome</keyword>
<sequence>MITRTRIVAEYRAEFLKLGNMCKGVLEEYLVGLCMAGLRPEIVTAFSVFESNSLRTAFRLAGRKEEEITSRRNSIGRYKKLSGGRSSSVTTSNGGGFVAGSNASATLIAATRLGLQAPPNGFVKLLPAEIE</sequence>